<evidence type="ECO:0000313" key="4">
    <source>
        <dbReference type="EMBL" id="MDH6219775.1"/>
    </source>
</evidence>
<dbReference type="SUPFAM" id="SSF56219">
    <property type="entry name" value="DNase I-like"/>
    <property type="match status" value="1"/>
</dbReference>
<keyword evidence="4" id="KW-0378">Hydrolase</keyword>
<gene>
    <name evidence="4" type="ORF">M2283_007114</name>
</gene>
<keyword evidence="2" id="KW-0472">Membrane</keyword>
<evidence type="ECO:0000256" key="2">
    <source>
        <dbReference type="SAM" id="Phobius"/>
    </source>
</evidence>
<feature type="transmembrane region" description="Helical" evidence="2">
    <location>
        <begin position="60"/>
        <end position="83"/>
    </location>
</feature>
<evidence type="ECO:0000256" key="1">
    <source>
        <dbReference type="SAM" id="MobiDB-lite"/>
    </source>
</evidence>
<keyword evidence="2" id="KW-1133">Transmembrane helix</keyword>
<dbReference type="InterPro" id="IPR005135">
    <property type="entry name" value="Endo/exonuclease/phosphatase"/>
</dbReference>
<feature type="transmembrane region" description="Helical" evidence="2">
    <location>
        <begin position="36"/>
        <end position="54"/>
    </location>
</feature>
<feature type="transmembrane region" description="Helical" evidence="2">
    <location>
        <begin position="90"/>
        <end position="108"/>
    </location>
</feature>
<dbReference type="Pfam" id="PF03372">
    <property type="entry name" value="Exo_endo_phos"/>
    <property type="match status" value="1"/>
</dbReference>
<keyword evidence="4" id="KW-0255">Endonuclease</keyword>
<protein>
    <submittedName>
        <fullName evidence="4">Endonuclease/exonuclease/phosphatase family metal-dependent hydrolase</fullName>
    </submittedName>
</protein>
<organism evidence="4 5">
    <name type="scientific">Streptomyces pseudovenezuelae</name>
    <dbReference type="NCBI Taxonomy" id="67350"/>
    <lineage>
        <taxon>Bacteria</taxon>
        <taxon>Bacillati</taxon>
        <taxon>Actinomycetota</taxon>
        <taxon>Actinomycetes</taxon>
        <taxon>Kitasatosporales</taxon>
        <taxon>Streptomycetaceae</taxon>
        <taxon>Streptomyces</taxon>
        <taxon>Streptomyces aurantiacus group</taxon>
    </lineage>
</organism>
<keyword evidence="5" id="KW-1185">Reference proteome</keyword>
<feature type="domain" description="Endonuclease/exonuclease/phosphatase" evidence="3">
    <location>
        <begin position="140"/>
        <end position="361"/>
    </location>
</feature>
<evidence type="ECO:0000313" key="5">
    <source>
        <dbReference type="Proteomes" id="UP001160499"/>
    </source>
</evidence>
<comment type="caution">
    <text evidence="4">The sequence shown here is derived from an EMBL/GenBank/DDBJ whole genome shotgun (WGS) entry which is preliminary data.</text>
</comment>
<feature type="region of interest" description="Disordered" evidence="1">
    <location>
        <begin position="1"/>
        <end position="29"/>
    </location>
</feature>
<keyword evidence="2" id="KW-0812">Transmembrane</keyword>
<accession>A0ABT6LV90</accession>
<dbReference type="GO" id="GO:0004519">
    <property type="term" value="F:endonuclease activity"/>
    <property type="evidence" value="ECO:0007669"/>
    <property type="project" value="UniProtKB-KW"/>
</dbReference>
<dbReference type="InterPro" id="IPR036691">
    <property type="entry name" value="Endo/exonu/phosph_ase_sf"/>
</dbReference>
<keyword evidence="4" id="KW-0540">Nuclease</keyword>
<dbReference type="GO" id="GO:0016787">
    <property type="term" value="F:hydrolase activity"/>
    <property type="evidence" value="ECO:0007669"/>
    <property type="project" value="UniProtKB-KW"/>
</dbReference>
<sequence>MTRAPVPETLTDDAAESPPEASLNAPSKRRSWPGTVLLVVAVLWTLFVAGRAVFSGRWWLWNGVGLAPPLACLLVPVVLLVPAALARRRLLTVGVVLTSLLLGSWQAGLHPGALFRGEGKVPPGALKVVSWDTFFWDQDSDKDDFYAYLKSRAADVYLLQEYENARDGRPVPIDELARIKAEFPGYHVATRGEFLTLSRYPIVRTKALRPSDLAKPDTDWADYWNIRVLRTDVRVDGRVLSLYNTHLPDLLNVDRNPLTASYYRSVHQLSDRRDAHFRSLRADLKANRNPVVLAGDLNVLPGTGDLRWFDGLRDAAEKGDSVYPATFPVRGPALWRLDWAFVSPSLRLHRQSLLDPPAALSTHRLIDLRLSLPASGDPAPTTDKDRS</sequence>
<dbReference type="Proteomes" id="UP001160499">
    <property type="component" value="Unassembled WGS sequence"/>
</dbReference>
<name>A0ABT6LV90_9ACTN</name>
<dbReference type="EMBL" id="JARXVH010000013">
    <property type="protein sequence ID" value="MDH6219775.1"/>
    <property type="molecule type" value="Genomic_DNA"/>
</dbReference>
<dbReference type="Gene3D" id="3.60.10.10">
    <property type="entry name" value="Endonuclease/exonuclease/phosphatase"/>
    <property type="match status" value="1"/>
</dbReference>
<dbReference type="RefSeq" id="WP_280880560.1">
    <property type="nucleotide sequence ID" value="NZ_JARXVH010000013.1"/>
</dbReference>
<evidence type="ECO:0000259" key="3">
    <source>
        <dbReference type="Pfam" id="PF03372"/>
    </source>
</evidence>
<reference evidence="4 5" key="1">
    <citation type="submission" date="2023-04" db="EMBL/GenBank/DDBJ databases">
        <title>Forest soil microbial communities from Buena Vista Peninsula, Colon Province, Panama.</title>
        <authorList>
            <person name="Bouskill N."/>
        </authorList>
    </citation>
    <scope>NUCLEOTIDE SEQUENCE [LARGE SCALE GENOMIC DNA]</scope>
    <source>
        <strain evidence="4 5">GGS1</strain>
    </source>
</reference>
<proteinExistence type="predicted"/>